<sequence length="250" mass="28434">MSSIFKRLSDSDRNSNASLYFGNLDPQCSEILMYELFLQFGPIKNINMPKDRVHKSHQGYGFVEFKNAEDAKYTEDILRGVRLFGKLLKLKKLDTRTPVQTQQNRSIGTFVNTRSELLSDKYVDVGARIFISNLNPLIDEQFLLQTFSGFGTVIKQPEIRRDPEGKSMGHAFVTFSDFDASDRAIEKMNNSVLMNSKVSAAYAFKEQAGTKGKRLRHGDEAERILAESAKRNNATATRSKKPHKNRISKR</sequence>
<protein>
    <recommendedName>
        <fullName evidence="3">RRM domain-containing protein</fullName>
    </recommendedName>
</protein>
<dbReference type="Pfam" id="PF00076">
    <property type="entry name" value="RRM_1"/>
    <property type="match status" value="2"/>
</dbReference>
<dbReference type="RefSeq" id="XP_066830612.1">
    <property type="nucleotide sequence ID" value="XM_066973810.1"/>
</dbReference>
<keyword evidence="1" id="KW-0694">RNA-binding</keyword>
<dbReference type="PROSITE" id="PS50102">
    <property type="entry name" value="RRM"/>
    <property type="match status" value="2"/>
</dbReference>
<dbReference type="SUPFAM" id="SSF54928">
    <property type="entry name" value="RNA-binding domain, RBD"/>
    <property type="match status" value="1"/>
</dbReference>
<dbReference type="InterPro" id="IPR012677">
    <property type="entry name" value="Nucleotide-bd_a/b_plait_sf"/>
</dbReference>
<feature type="domain" description="RRM" evidence="3">
    <location>
        <begin position="17"/>
        <end position="95"/>
    </location>
</feature>
<evidence type="ECO:0000256" key="1">
    <source>
        <dbReference type="PROSITE-ProRule" id="PRU00176"/>
    </source>
</evidence>
<dbReference type="EMBL" id="OZ022408">
    <property type="protein sequence ID" value="CAK9439574.1"/>
    <property type="molecule type" value="Genomic_DNA"/>
</dbReference>
<dbReference type="InterPro" id="IPR035979">
    <property type="entry name" value="RBD_domain_sf"/>
</dbReference>
<evidence type="ECO:0000259" key="3">
    <source>
        <dbReference type="PROSITE" id="PS50102"/>
    </source>
</evidence>
<evidence type="ECO:0000256" key="2">
    <source>
        <dbReference type="SAM" id="MobiDB-lite"/>
    </source>
</evidence>
<dbReference type="SMART" id="SM00360">
    <property type="entry name" value="RRM"/>
    <property type="match status" value="2"/>
</dbReference>
<feature type="region of interest" description="Disordered" evidence="2">
    <location>
        <begin position="226"/>
        <end position="250"/>
    </location>
</feature>
<feature type="domain" description="RRM" evidence="3">
    <location>
        <begin position="127"/>
        <end position="205"/>
    </location>
</feature>
<dbReference type="PANTHER" id="PTHR48030">
    <property type="entry name" value="SPLICING FACTOR 3B SUBUNIT 4"/>
    <property type="match status" value="1"/>
</dbReference>
<dbReference type="Proteomes" id="UP001497383">
    <property type="component" value="Chromosome 4"/>
</dbReference>
<evidence type="ECO:0000313" key="4">
    <source>
        <dbReference type="EMBL" id="CAK9439574.1"/>
    </source>
</evidence>
<gene>
    <name evidence="4" type="ORF">LODBEIA_P36740</name>
</gene>
<reference evidence="4 5" key="1">
    <citation type="submission" date="2024-03" db="EMBL/GenBank/DDBJ databases">
        <authorList>
            <person name="Brejova B."/>
        </authorList>
    </citation>
    <scope>NUCLEOTIDE SEQUENCE [LARGE SCALE GENOMIC DNA]</scope>
    <source>
        <strain evidence="4 5">CBS 14171</strain>
    </source>
</reference>
<evidence type="ECO:0000313" key="5">
    <source>
        <dbReference type="Proteomes" id="UP001497383"/>
    </source>
</evidence>
<dbReference type="PANTHER" id="PTHR48030:SF3">
    <property type="entry name" value="SPLICING FACTOR 3B SUBUNIT 4"/>
    <property type="match status" value="1"/>
</dbReference>
<dbReference type="GeneID" id="92208870"/>
<feature type="compositionally biased region" description="Basic residues" evidence="2">
    <location>
        <begin position="238"/>
        <end position="250"/>
    </location>
</feature>
<dbReference type="InterPro" id="IPR052084">
    <property type="entry name" value="SF3B4_spliceosome_assoc"/>
</dbReference>
<proteinExistence type="predicted"/>
<keyword evidence="5" id="KW-1185">Reference proteome</keyword>
<organism evidence="4 5">
    <name type="scientific">Lodderomyces beijingensis</name>
    <dbReference type="NCBI Taxonomy" id="1775926"/>
    <lineage>
        <taxon>Eukaryota</taxon>
        <taxon>Fungi</taxon>
        <taxon>Dikarya</taxon>
        <taxon>Ascomycota</taxon>
        <taxon>Saccharomycotina</taxon>
        <taxon>Pichiomycetes</taxon>
        <taxon>Debaryomycetaceae</taxon>
        <taxon>Candida/Lodderomyces clade</taxon>
        <taxon>Lodderomyces</taxon>
    </lineage>
</organism>
<dbReference type="InterPro" id="IPR000504">
    <property type="entry name" value="RRM_dom"/>
</dbReference>
<accession>A0ABP0ZTF3</accession>
<dbReference type="Gene3D" id="3.30.70.330">
    <property type="match status" value="2"/>
</dbReference>
<name>A0ABP0ZTF3_9ASCO</name>